<evidence type="ECO:0000256" key="3">
    <source>
        <dbReference type="ARBA" id="ARBA00022723"/>
    </source>
</evidence>
<name>A0ABV6PCU4_9MICC</name>
<reference evidence="6 7" key="1">
    <citation type="submission" date="2024-09" db="EMBL/GenBank/DDBJ databases">
        <authorList>
            <person name="Sun Q."/>
            <person name="Mori K."/>
        </authorList>
    </citation>
    <scope>NUCLEOTIDE SEQUENCE [LARGE SCALE GENOMIC DNA]</scope>
    <source>
        <strain evidence="6 7">NCAIM B.02604</strain>
    </source>
</reference>
<dbReference type="RefSeq" id="WP_377459625.1">
    <property type="nucleotide sequence ID" value="NZ_JBHLUB010000030.1"/>
</dbReference>
<dbReference type="PANTHER" id="PTHR43350">
    <property type="entry name" value="NAD-DEPENDENT ALCOHOL DEHYDROGENASE"/>
    <property type="match status" value="1"/>
</dbReference>
<dbReference type="InterPro" id="IPR036291">
    <property type="entry name" value="NAD(P)-bd_dom_sf"/>
</dbReference>
<dbReference type="EMBL" id="JBHLUB010000030">
    <property type="protein sequence ID" value="MFC0582456.1"/>
    <property type="molecule type" value="Genomic_DNA"/>
</dbReference>
<comment type="caution">
    <text evidence="6">The sequence shown here is derived from an EMBL/GenBank/DDBJ whole genome shotgun (WGS) entry which is preliminary data.</text>
</comment>
<evidence type="ECO:0000256" key="1">
    <source>
        <dbReference type="ARBA" id="ARBA00001947"/>
    </source>
</evidence>
<evidence type="ECO:0000313" key="6">
    <source>
        <dbReference type="EMBL" id="MFC0582456.1"/>
    </source>
</evidence>
<sequence length="336" mass="36814">MDTVNDPQVTTDATAYWTIEPRTGELRHEQLPQPGVDEARVRTLYSGISRGTESLVHAGDVPESVADIMRAPNQVGSFPFPVKYGYLNVGVVEDGPDSWLGRRVFSLFPHQDQYIAPLSSLTRLPDELPSRRALLAGAVETAINAIWDSPPLYGDRIAVVGSGLIGGSVAVLLSQFPVERLQIVDPDPAKEHFAQKLGLRAEWVHPDDALEDCDVVYHASASESGLATALSLLGVEGEMVELSWYGERTPQVPLGANFHARRLTIRASQVSQVAAARRARKTAADRMDLVLTALENPVFDELLGSDHSFWQLPDVMERLHSSTPSGRLEIVDYETT</sequence>
<evidence type="ECO:0000313" key="7">
    <source>
        <dbReference type="Proteomes" id="UP001589862"/>
    </source>
</evidence>
<proteinExistence type="inferred from homology"/>
<dbReference type="SUPFAM" id="SSF51735">
    <property type="entry name" value="NAD(P)-binding Rossmann-fold domains"/>
    <property type="match status" value="1"/>
</dbReference>
<evidence type="ECO:0000256" key="5">
    <source>
        <dbReference type="ARBA" id="ARBA00023002"/>
    </source>
</evidence>
<keyword evidence="3" id="KW-0479">Metal-binding</keyword>
<comment type="similarity">
    <text evidence="2">Belongs to the zinc-containing alcohol dehydrogenase family.</text>
</comment>
<dbReference type="PANTHER" id="PTHR43350:SF19">
    <property type="entry name" value="D-GULOSIDE 3-DEHYDROGENASE"/>
    <property type="match status" value="1"/>
</dbReference>
<protein>
    <submittedName>
        <fullName evidence="6">Zinc-binding alcohol dehydrogenase</fullName>
    </submittedName>
</protein>
<gene>
    <name evidence="6" type="ORF">ACFFFR_08690</name>
</gene>
<keyword evidence="7" id="KW-1185">Reference proteome</keyword>
<accession>A0ABV6PCU4</accession>
<keyword evidence="4" id="KW-0862">Zinc</keyword>
<comment type="cofactor">
    <cofactor evidence="1">
        <name>Zn(2+)</name>
        <dbReference type="ChEBI" id="CHEBI:29105"/>
    </cofactor>
</comment>
<dbReference type="InterPro" id="IPR011032">
    <property type="entry name" value="GroES-like_sf"/>
</dbReference>
<dbReference type="Gene3D" id="3.40.50.720">
    <property type="entry name" value="NAD(P)-binding Rossmann-like Domain"/>
    <property type="match status" value="1"/>
</dbReference>
<dbReference type="Proteomes" id="UP001589862">
    <property type="component" value="Unassembled WGS sequence"/>
</dbReference>
<evidence type="ECO:0000256" key="2">
    <source>
        <dbReference type="ARBA" id="ARBA00008072"/>
    </source>
</evidence>
<evidence type="ECO:0000256" key="4">
    <source>
        <dbReference type="ARBA" id="ARBA00022833"/>
    </source>
</evidence>
<dbReference type="Gene3D" id="3.90.180.10">
    <property type="entry name" value="Medium-chain alcohol dehydrogenases, catalytic domain"/>
    <property type="match status" value="1"/>
</dbReference>
<dbReference type="SUPFAM" id="SSF50129">
    <property type="entry name" value="GroES-like"/>
    <property type="match status" value="1"/>
</dbReference>
<dbReference type="CDD" id="cd08255">
    <property type="entry name" value="2-desacetyl-2-hydroxyethyl_bacteriochlorophyllide_like"/>
    <property type="match status" value="1"/>
</dbReference>
<keyword evidence="5" id="KW-0560">Oxidoreductase</keyword>
<organism evidence="6 7">
    <name type="scientific">Micrococcoides hystricis</name>
    <dbReference type="NCBI Taxonomy" id="1572761"/>
    <lineage>
        <taxon>Bacteria</taxon>
        <taxon>Bacillati</taxon>
        <taxon>Actinomycetota</taxon>
        <taxon>Actinomycetes</taxon>
        <taxon>Micrococcales</taxon>
        <taxon>Micrococcaceae</taxon>
        <taxon>Micrococcoides</taxon>
    </lineage>
</organism>